<dbReference type="AlphaFoldDB" id="A0A158DYM5"/>
<protein>
    <submittedName>
        <fullName evidence="1">TadE family protein</fullName>
    </submittedName>
</protein>
<proteinExistence type="predicted"/>
<dbReference type="EMBL" id="FCOB02000041">
    <property type="protein sequence ID" value="SAK99623.1"/>
    <property type="molecule type" value="Genomic_DNA"/>
</dbReference>
<comment type="caution">
    <text evidence="1">The sequence shown here is derived from an EMBL/GenBank/DDBJ whole genome shotgun (WGS) entry which is preliminary data.</text>
</comment>
<name>A0A158DYM5_9BURK</name>
<accession>A0A158DYM5</accession>
<dbReference type="Proteomes" id="UP000054978">
    <property type="component" value="Unassembled WGS sequence"/>
</dbReference>
<evidence type="ECO:0000313" key="1">
    <source>
        <dbReference type="EMBL" id="SAK99623.1"/>
    </source>
</evidence>
<keyword evidence="2" id="KW-1185">Reference proteome</keyword>
<dbReference type="STRING" id="1777144.AWB83_06112"/>
<dbReference type="OrthoDB" id="6165442at2"/>
<evidence type="ECO:0000313" key="2">
    <source>
        <dbReference type="Proteomes" id="UP000054978"/>
    </source>
</evidence>
<sequence>MVLVGIVDFSLMMYDKAALVTAARLAARAGAVVSVPALTRTQIAAVATANANGSRISGGASSTPSVTVTQANGTTSGSALTVQISYTYNGLILGSTLSALTGPLVLNATAVMNYE</sequence>
<reference evidence="1" key="1">
    <citation type="submission" date="2016-01" db="EMBL/GenBank/DDBJ databases">
        <authorList>
            <person name="Peeters C."/>
        </authorList>
    </citation>
    <scope>NUCLEOTIDE SEQUENCE [LARGE SCALE GENOMIC DNA]</scope>
    <source>
        <strain evidence="1">LMG 29326</strain>
    </source>
</reference>
<organism evidence="1 2">
    <name type="scientific">Caballeronia ptereochthonis</name>
    <dbReference type="NCBI Taxonomy" id="1777144"/>
    <lineage>
        <taxon>Bacteria</taxon>
        <taxon>Pseudomonadati</taxon>
        <taxon>Pseudomonadota</taxon>
        <taxon>Betaproteobacteria</taxon>
        <taxon>Burkholderiales</taxon>
        <taxon>Burkholderiaceae</taxon>
        <taxon>Caballeronia</taxon>
    </lineage>
</organism>
<gene>
    <name evidence="1" type="ORF">AWB83_06112</name>
</gene>